<comment type="caution">
    <text evidence="2">The sequence shown here is derived from an EMBL/GenBank/DDBJ whole genome shotgun (WGS) entry which is preliminary data.</text>
</comment>
<keyword evidence="3" id="KW-1185">Reference proteome</keyword>
<evidence type="ECO:0000313" key="3">
    <source>
        <dbReference type="Proteomes" id="UP000030832"/>
    </source>
</evidence>
<proteinExistence type="predicted"/>
<dbReference type="Gene3D" id="3.40.50.150">
    <property type="entry name" value="Vaccinia Virus protein VP39"/>
    <property type="match status" value="1"/>
</dbReference>
<dbReference type="STRING" id="333138.LQ50_12805"/>
<keyword evidence="2" id="KW-0808">Transferase</keyword>
<sequence length="257" mass="29841">MAIDFHSEYNRNSYSARTADQSWSELISNLVPIELVSNALDVGCGGGIYSKALSDMGIKSVTSVDYSETILEGAIENCKHYQNITFQNRNALNTGLPNNCFDLVLERALIHHLTDLNRCVSEAYRVLSEGGFYIVQDRTPDDCFLEGSDYHIRGYLFELYPKLRELESKRRYKSNTVIKSLKDAGFKQIEEIKLWETRKTYPTKNQLLLDLRERTGRSILHELNDKELMVFLDWVNTITKERNIVEKDRWTIWRAIK</sequence>
<organism evidence="2 3">
    <name type="scientific">Halalkalibacter okhensis</name>
    <dbReference type="NCBI Taxonomy" id="333138"/>
    <lineage>
        <taxon>Bacteria</taxon>
        <taxon>Bacillati</taxon>
        <taxon>Bacillota</taxon>
        <taxon>Bacilli</taxon>
        <taxon>Bacillales</taxon>
        <taxon>Bacillaceae</taxon>
        <taxon>Halalkalibacter</taxon>
    </lineage>
</organism>
<gene>
    <name evidence="2" type="ORF">LQ50_12805</name>
</gene>
<dbReference type="OrthoDB" id="9791837at2"/>
<dbReference type="Pfam" id="PF08241">
    <property type="entry name" value="Methyltransf_11"/>
    <property type="match status" value="1"/>
</dbReference>
<accession>A0A0B0IJV7</accession>
<dbReference type="PANTHER" id="PTHR43591">
    <property type="entry name" value="METHYLTRANSFERASE"/>
    <property type="match status" value="1"/>
</dbReference>
<dbReference type="EMBL" id="JRJU01000014">
    <property type="protein sequence ID" value="KHF39931.1"/>
    <property type="molecule type" value="Genomic_DNA"/>
</dbReference>
<dbReference type="Proteomes" id="UP000030832">
    <property type="component" value="Unassembled WGS sequence"/>
</dbReference>
<dbReference type="GO" id="GO:0032259">
    <property type="term" value="P:methylation"/>
    <property type="evidence" value="ECO:0007669"/>
    <property type="project" value="UniProtKB-KW"/>
</dbReference>
<dbReference type="InterPro" id="IPR029063">
    <property type="entry name" value="SAM-dependent_MTases_sf"/>
</dbReference>
<reference evidence="2 3" key="1">
    <citation type="submission" date="2014-09" db="EMBL/GenBank/DDBJ databases">
        <title>Genome sequencing and annotation of Bacillus Okhensis strain Kh10-101T.</title>
        <authorList>
            <person name="Prakash J.S."/>
        </authorList>
    </citation>
    <scope>NUCLEOTIDE SEQUENCE [LARGE SCALE GENOMIC DNA]</scope>
    <source>
        <strain evidence="3">Kh10-101T</strain>
    </source>
</reference>
<keyword evidence="2" id="KW-0489">Methyltransferase</keyword>
<evidence type="ECO:0000259" key="1">
    <source>
        <dbReference type="Pfam" id="PF08241"/>
    </source>
</evidence>
<dbReference type="eggNOG" id="COG2226">
    <property type="taxonomic scope" value="Bacteria"/>
</dbReference>
<evidence type="ECO:0000313" key="2">
    <source>
        <dbReference type="EMBL" id="KHF39931.1"/>
    </source>
</evidence>
<dbReference type="CDD" id="cd02440">
    <property type="entry name" value="AdoMet_MTases"/>
    <property type="match status" value="1"/>
</dbReference>
<feature type="domain" description="Methyltransferase type 11" evidence="1">
    <location>
        <begin position="40"/>
        <end position="134"/>
    </location>
</feature>
<dbReference type="SUPFAM" id="SSF53335">
    <property type="entry name" value="S-adenosyl-L-methionine-dependent methyltransferases"/>
    <property type="match status" value="1"/>
</dbReference>
<dbReference type="GO" id="GO:0008757">
    <property type="term" value="F:S-adenosylmethionine-dependent methyltransferase activity"/>
    <property type="evidence" value="ECO:0007669"/>
    <property type="project" value="InterPro"/>
</dbReference>
<name>A0A0B0IJV7_9BACI</name>
<dbReference type="AlphaFoldDB" id="A0A0B0IJV7"/>
<protein>
    <submittedName>
        <fullName evidence="2">Methyltransferase type 11</fullName>
    </submittedName>
</protein>
<dbReference type="InterPro" id="IPR013216">
    <property type="entry name" value="Methyltransf_11"/>
</dbReference>
<dbReference type="RefSeq" id="WP_034629471.1">
    <property type="nucleotide sequence ID" value="NZ_JRJU01000014.1"/>
</dbReference>
<dbReference type="PANTHER" id="PTHR43591:SF24">
    <property type="entry name" value="2-METHOXY-6-POLYPRENYL-1,4-BENZOQUINOL METHYLASE, MITOCHONDRIAL"/>
    <property type="match status" value="1"/>
</dbReference>